<comment type="function">
    <text evidence="2 3">Regulatory subunit of casein kinase II/CK2. As part of the kinase complex regulates the basal catalytic activity of the alpha subunit a constitutively active serine/threonine-protein kinase that phosphorylates a large number of substrates containing acidic residues C-terminal to the phosphorylated serine or threonine.</text>
</comment>
<evidence type="ECO:0000256" key="1">
    <source>
        <dbReference type="ARBA" id="ARBA00006941"/>
    </source>
</evidence>
<name>A0A2H9TI71_9FUNG</name>
<dbReference type="GO" id="GO:0005956">
    <property type="term" value="C:protein kinase CK2 complex"/>
    <property type="evidence" value="ECO:0007669"/>
    <property type="project" value="UniProtKB-UniRule"/>
</dbReference>
<dbReference type="InterPro" id="IPR000704">
    <property type="entry name" value="Casein_kinase_II_reg-sub"/>
</dbReference>
<evidence type="ECO:0000256" key="3">
    <source>
        <dbReference type="RuleBase" id="RU361268"/>
    </source>
</evidence>
<proteinExistence type="inferred from homology"/>
<dbReference type="AlphaFoldDB" id="A0A2H9TI71"/>
<dbReference type="STRING" id="1246581.A0A2H9TI71"/>
<reference evidence="4 5" key="1">
    <citation type="submission" date="2016-10" db="EMBL/GenBank/DDBJ databases">
        <title>The genome of Paramicrosporidium saccamoebae is the missing link in understanding Cryptomycota and Microsporidia evolution.</title>
        <authorList>
            <person name="Quandt C.A."/>
            <person name="Beaudet D."/>
            <person name="Corsaro D."/>
            <person name="Michel R."/>
            <person name="Corradi N."/>
            <person name="James T."/>
        </authorList>
    </citation>
    <scope>NUCLEOTIDE SEQUENCE [LARGE SCALE GENOMIC DNA]</scope>
    <source>
        <strain evidence="4 5">KSL3</strain>
    </source>
</reference>
<dbReference type="InterPro" id="IPR016149">
    <property type="entry name" value="Casein_kin_II_reg-sub_N"/>
</dbReference>
<accession>A0A2H9TI71</accession>
<dbReference type="PRINTS" id="PR00472">
    <property type="entry name" value="CASNKINASEII"/>
</dbReference>
<gene>
    <name evidence="4" type="ORF">PSACC_02756</name>
</gene>
<dbReference type="OrthoDB" id="3971593at2759"/>
<dbReference type="PANTHER" id="PTHR11740:SF0">
    <property type="entry name" value="CASEIN KINASE II SUBUNIT BETA"/>
    <property type="match status" value="1"/>
</dbReference>
<dbReference type="Gene3D" id="2.20.25.20">
    <property type="match status" value="1"/>
</dbReference>
<evidence type="ECO:0000313" key="4">
    <source>
        <dbReference type="EMBL" id="PJF17448.1"/>
    </source>
</evidence>
<evidence type="ECO:0000256" key="2">
    <source>
        <dbReference type="ARBA" id="ARBA00045899"/>
    </source>
</evidence>
<dbReference type="EMBL" id="MTSL01000174">
    <property type="protein sequence ID" value="PJF17448.1"/>
    <property type="molecule type" value="Genomic_DNA"/>
</dbReference>
<keyword evidence="4" id="KW-0808">Transferase</keyword>
<dbReference type="Proteomes" id="UP000240830">
    <property type="component" value="Unassembled WGS sequence"/>
</dbReference>
<comment type="similarity">
    <text evidence="1 3">Belongs to the casein kinase 2 subunit beta family.</text>
</comment>
<evidence type="ECO:0000313" key="5">
    <source>
        <dbReference type="Proteomes" id="UP000240830"/>
    </source>
</evidence>
<dbReference type="GO" id="GO:0019887">
    <property type="term" value="F:protein kinase regulator activity"/>
    <property type="evidence" value="ECO:0007669"/>
    <property type="project" value="InterPro"/>
</dbReference>
<keyword evidence="4" id="KW-0418">Kinase</keyword>
<dbReference type="FunFam" id="2.20.25.20:FF:000001">
    <property type="entry name" value="Casein kinase II subunit beta"/>
    <property type="match status" value="1"/>
</dbReference>
<dbReference type="GO" id="GO:0005737">
    <property type="term" value="C:cytoplasm"/>
    <property type="evidence" value="ECO:0007669"/>
    <property type="project" value="TreeGrafter"/>
</dbReference>
<sequence length="215" mass="24568">MEDSSSGDESPTFADWFTSLSGRSIYAKIPVTYFEDDFNLFEAHALPNFENLLEIVLEDDPPDDEMVEEPSAREALITFYEVVHQRYITSRAGLHEMFVRGEFGRCPRTLCHGEFVLPYGASTNPGQATYKLYCPHCQDVYFPPSRRHAKLDGVGFGPTFSHLLIMHYREKFPAFPPQGGRWDTFVPKVFGFRIHHSSSMACGRGQLRSRPNGYR</sequence>
<dbReference type="SUPFAM" id="SSF57798">
    <property type="entry name" value="Casein kinase II beta subunit"/>
    <property type="match status" value="1"/>
</dbReference>
<organism evidence="4 5">
    <name type="scientific">Paramicrosporidium saccamoebae</name>
    <dbReference type="NCBI Taxonomy" id="1246581"/>
    <lineage>
        <taxon>Eukaryota</taxon>
        <taxon>Fungi</taxon>
        <taxon>Fungi incertae sedis</taxon>
        <taxon>Cryptomycota</taxon>
        <taxon>Cryptomycota incertae sedis</taxon>
        <taxon>Paramicrosporidium</taxon>
    </lineage>
</organism>
<dbReference type="Gene3D" id="1.10.1820.10">
    <property type="entry name" value="protein kinase ck2 holoenzyme, chain C, domain 1"/>
    <property type="match status" value="1"/>
</dbReference>
<dbReference type="GO" id="GO:0016301">
    <property type="term" value="F:kinase activity"/>
    <property type="evidence" value="ECO:0007669"/>
    <property type="project" value="UniProtKB-KW"/>
</dbReference>
<dbReference type="PANTHER" id="PTHR11740">
    <property type="entry name" value="CASEIN KINASE II SUBUNIT BETA"/>
    <property type="match status" value="1"/>
</dbReference>
<dbReference type="Pfam" id="PF01214">
    <property type="entry name" value="CK_II_beta"/>
    <property type="match status" value="1"/>
</dbReference>
<comment type="subunit">
    <text evidence="3">Tetramer of two alpha and two beta subunits.</text>
</comment>
<protein>
    <recommendedName>
        <fullName evidence="3">Casein kinase II subunit beta</fullName>
        <shortName evidence="3">CK II beta</shortName>
    </recommendedName>
</protein>
<dbReference type="InterPro" id="IPR035991">
    <property type="entry name" value="Casein_kinase_II_beta-like"/>
</dbReference>
<comment type="caution">
    <text evidence="4">The sequence shown here is derived from an EMBL/GenBank/DDBJ whole genome shotgun (WGS) entry which is preliminary data.</text>
</comment>
<keyword evidence="5" id="KW-1185">Reference proteome</keyword>
<dbReference type="SMART" id="SM01085">
    <property type="entry name" value="CK_II_beta"/>
    <property type="match status" value="1"/>
</dbReference>